<proteinExistence type="predicted"/>
<protein>
    <submittedName>
        <fullName evidence="1">Uncharacterized protein</fullName>
    </submittedName>
</protein>
<evidence type="ECO:0000313" key="2">
    <source>
        <dbReference type="Proteomes" id="UP000240009"/>
    </source>
</evidence>
<organism evidence="1 2">
    <name type="scientific">Blastopirellula marina</name>
    <dbReference type="NCBI Taxonomy" id="124"/>
    <lineage>
        <taxon>Bacteria</taxon>
        <taxon>Pseudomonadati</taxon>
        <taxon>Planctomycetota</taxon>
        <taxon>Planctomycetia</taxon>
        <taxon>Pirellulales</taxon>
        <taxon>Pirellulaceae</taxon>
        <taxon>Blastopirellula</taxon>
    </lineage>
</organism>
<dbReference type="EMBL" id="PUIA01000051">
    <property type="protein sequence ID" value="PQO28087.1"/>
    <property type="molecule type" value="Genomic_DNA"/>
</dbReference>
<dbReference type="AlphaFoldDB" id="A0A2S8F7F6"/>
<sequence length="125" mass="14695">MKKPNEINIGGVVYKITYTKDRVKTDLDKRSQLWGQICYHTRTIRVFEGENDHTRQPIDQFHVLLHEVIHGIIRQHEFLEHCIKDRDSEEVIVDQIASVLSDTLVRNGWFNLDDWDGTPKKARGK</sequence>
<reference evidence="1 2" key="1">
    <citation type="submission" date="2018-02" db="EMBL/GenBank/DDBJ databases">
        <title>Comparative genomes isolates from brazilian mangrove.</title>
        <authorList>
            <person name="Araujo J.E."/>
            <person name="Taketani R.G."/>
            <person name="Silva M.C.P."/>
            <person name="Loureco M.V."/>
            <person name="Andreote F.D."/>
        </authorList>
    </citation>
    <scope>NUCLEOTIDE SEQUENCE [LARGE SCALE GENOMIC DNA]</scope>
    <source>
        <strain evidence="1 2">HEX-2 MGV</strain>
    </source>
</reference>
<dbReference type="Proteomes" id="UP000240009">
    <property type="component" value="Unassembled WGS sequence"/>
</dbReference>
<comment type="caution">
    <text evidence="1">The sequence shown here is derived from an EMBL/GenBank/DDBJ whole genome shotgun (WGS) entry which is preliminary data.</text>
</comment>
<accession>A0A2S8F7F6</accession>
<evidence type="ECO:0000313" key="1">
    <source>
        <dbReference type="EMBL" id="PQO28087.1"/>
    </source>
</evidence>
<gene>
    <name evidence="1" type="ORF">C5Y96_17090</name>
</gene>
<dbReference type="RefSeq" id="WP_105355779.1">
    <property type="nucleotide sequence ID" value="NZ_PUIA01000051.1"/>
</dbReference>
<name>A0A2S8F7F6_9BACT</name>